<feature type="domain" description="Rhodanese" evidence="2">
    <location>
        <begin position="387"/>
        <end position="503"/>
    </location>
</feature>
<reference evidence="3 4" key="1">
    <citation type="journal article" date="2015" name="Proc. Natl. Acad. Sci. U.S.A.">
        <title>The resurrection genome of Boea hygrometrica: A blueprint for survival of dehydration.</title>
        <authorList>
            <person name="Xiao L."/>
            <person name="Yang G."/>
            <person name="Zhang L."/>
            <person name="Yang X."/>
            <person name="Zhao S."/>
            <person name="Ji Z."/>
            <person name="Zhou Q."/>
            <person name="Hu M."/>
            <person name="Wang Y."/>
            <person name="Chen M."/>
            <person name="Xu Y."/>
            <person name="Jin H."/>
            <person name="Xiao X."/>
            <person name="Hu G."/>
            <person name="Bao F."/>
            <person name="Hu Y."/>
            <person name="Wan P."/>
            <person name="Li L."/>
            <person name="Deng X."/>
            <person name="Kuang T."/>
            <person name="Xiang C."/>
            <person name="Zhu J.K."/>
            <person name="Oliver M.J."/>
            <person name="He Y."/>
        </authorList>
    </citation>
    <scope>NUCLEOTIDE SEQUENCE [LARGE SCALE GENOMIC DNA]</scope>
    <source>
        <strain evidence="4">cv. XS01</strain>
    </source>
</reference>
<gene>
    <name evidence="3" type="ORF">F511_18661</name>
</gene>
<dbReference type="EMBL" id="KQ986333">
    <property type="protein sequence ID" value="KZV58824.1"/>
    <property type="molecule type" value="Genomic_DNA"/>
</dbReference>
<dbReference type="GO" id="GO:0009704">
    <property type="term" value="P:de-etiolation"/>
    <property type="evidence" value="ECO:0007669"/>
    <property type="project" value="InterPro"/>
</dbReference>
<dbReference type="SUPFAM" id="SSF52821">
    <property type="entry name" value="Rhodanese/Cell cycle control phosphatase"/>
    <property type="match status" value="1"/>
</dbReference>
<dbReference type="Proteomes" id="UP000250235">
    <property type="component" value="Unassembled WGS sequence"/>
</dbReference>
<dbReference type="PANTHER" id="PTHR34209:SF3">
    <property type="entry name" value="RHODANESE_CELL CYCLE CONTROL PHOSPHATASE SUPERFAMILY PROTEIN"/>
    <property type="match status" value="1"/>
</dbReference>
<evidence type="ECO:0000256" key="1">
    <source>
        <dbReference type="SAM" id="MobiDB-lite"/>
    </source>
</evidence>
<evidence type="ECO:0000259" key="2">
    <source>
        <dbReference type="PROSITE" id="PS50206"/>
    </source>
</evidence>
<dbReference type="AlphaFoldDB" id="A0A2Z7DL41"/>
<protein>
    <submittedName>
        <fullName evidence="3">Rhodanese/cell cycle control phosphatase superfamily protein isoform 1</fullName>
    </submittedName>
</protein>
<dbReference type="PROSITE" id="PS50206">
    <property type="entry name" value="RHODANESE_3"/>
    <property type="match status" value="1"/>
</dbReference>
<dbReference type="GO" id="GO:0090333">
    <property type="term" value="P:regulation of stomatal closure"/>
    <property type="evidence" value="ECO:0007669"/>
    <property type="project" value="InterPro"/>
</dbReference>
<dbReference type="InterPro" id="IPR001763">
    <property type="entry name" value="Rhodanese-like_dom"/>
</dbReference>
<dbReference type="InterPro" id="IPR044690">
    <property type="entry name" value="CAS_plant"/>
</dbReference>
<dbReference type="SMART" id="SM00450">
    <property type="entry name" value="RHOD"/>
    <property type="match status" value="1"/>
</dbReference>
<dbReference type="Pfam" id="PF00581">
    <property type="entry name" value="Rhodanese"/>
    <property type="match status" value="1"/>
</dbReference>
<dbReference type="PANTHER" id="PTHR34209">
    <property type="entry name" value="RHODANESE/CELL CYCLE CONTROL PHOSPHATASE SUPERFAMILY PROTEIN"/>
    <property type="match status" value="1"/>
</dbReference>
<evidence type="ECO:0000313" key="3">
    <source>
        <dbReference type="EMBL" id="KZV58824.1"/>
    </source>
</evidence>
<dbReference type="GO" id="GO:0071277">
    <property type="term" value="P:cellular response to calcium ion"/>
    <property type="evidence" value="ECO:0007669"/>
    <property type="project" value="InterPro"/>
</dbReference>
<dbReference type="OrthoDB" id="551300at2759"/>
<keyword evidence="4" id="KW-1185">Reference proteome</keyword>
<dbReference type="Gene3D" id="3.40.250.10">
    <property type="entry name" value="Rhodanese-like domain"/>
    <property type="match status" value="1"/>
</dbReference>
<feature type="region of interest" description="Disordered" evidence="1">
    <location>
        <begin position="606"/>
        <end position="655"/>
    </location>
</feature>
<proteinExistence type="predicted"/>
<dbReference type="InterPro" id="IPR036873">
    <property type="entry name" value="Rhodanese-like_dom_sf"/>
</dbReference>
<name>A0A2Z7DL41_9LAMI</name>
<accession>A0A2Z7DL41</accession>
<sequence length="655" mass="70594">MLPVCSTTTNSSCHTQIPIHGGLKSFSLFEVNCNHADKIARSLCSGVLDRSALESFKRRPASCFYSNYAANSEQCSSMDMISRSANQIGLGSTKYFKHGNYQVGMLDDSHLLGPNHMIFVESVGGSPEGDQLVELTSETIDNIVDIPSYADPELTTPFYGVPSDPSPAPNSLNGDVNSFSDLDASISELKGTFSDTIKSGENILNNSIDTITSSVNRTLTNTTEAFDGVIKDITSFFNKSGESISNKFTGVTSDLKGASGRAGLGALDVLRKAVVIVEDSLIQGAKTAGYAYNSAKEVLPPEVKETVSFSENTVMKVLGPVGTAFQQVYIAVEGFEKSLGLDPNDPLVPLVLFLAFSTTLWASYRVYIYGGYAGDLSPKSTLELLQGNGNVVLVDIRPEARDYGIPDLRWTARYRYSSLTVPEVDDSVKKLLKGGRDLEDSLLAVVIRNLKIVEGRSKVLVMDADGSRSKGVARSLRKLGIVEPYLVQGGFRSWVNEGLRIKELKSETALTIFNEEAEAILEEINPTPLKLIGYGIVFAAVAYSVAEWEKTLQFIAVIGLAQTILGRVISYQDAEDIKKDVRFLLTPARLGGQAISWVAGKLETNRNGLPTSPSSSDVRSRVLQAAAKHESGPEETQDSAPITASGSAEVKASEA</sequence>
<feature type="compositionally biased region" description="Polar residues" evidence="1">
    <location>
        <begin position="606"/>
        <end position="617"/>
    </location>
</feature>
<organism evidence="3 4">
    <name type="scientific">Dorcoceras hygrometricum</name>
    <dbReference type="NCBI Taxonomy" id="472368"/>
    <lineage>
        <taxon>Eukaryota</taxon>
        <taxon>Viridiplantae</taxon>
        <taxon>Streptophyta</taxon>
        <taxon>Embryophyta</taxon>
        <taxon>Tracheophyta</taxon>
        <taxon>Spermatophyta</taxon>
        <taxon>Magnoliopsida</taxon>
        <taxon>eudicotyledons</taxon>
        <taxon>Gunneridae</taxon>
        <taxon>Pentapetalae</taxon>
        <taxon>asterids</taxon>
        <taxon>lamiids</taxon>
        <taxon>Lamiales</taxon>
        <taxon>Gesneriaceae</taxon>
        <taxon>Didymocarpoideae</taxon>
        <taxon>Trichosporeae</taxon>
        <taxon>Loxocarpinae</taxon>
        <taxon>Dorcoceras</taxon>
    </lineage>
</organism>
<evidence type="ECO:0000313" key="4">
    <source>
        <dbReference type="Proteomes" id="UP000250235"/>
    </source>
</evidence>